<gene>
    <name evidence="1" type="ORF">psyc5s11_33230</name>
</gene>
<evidence type="ECO:0000313" key="2">
    <source>
        <dbReference type="Proteomes" id="UP000824633"/>
    </source>
</evidence>
<keyword evidence="2" id="KW-1185">Reference proteome</keyword>
<evidence type="ECO:0008006" key="3">
    <source>
        <dbReference type="Google" id="ProtNLM"/>
    </source>
</evidence>
<proteinExistence type="predicted"/>
<reference evidence="2" key="1">
    <citation type="submission" date="2021-07" db="EMBL/GenBank/DDBJ databases">
        <title>Complete genome sequencing of a Clostridium isolate.</title>
        <authorList>
            <person name="Ueki A."/>
            <person name="Tonouchi A."/>
        </authorList>
    </citation>
    <scope>NUCLEOTIDE SEQUENCE [LARGE SCALE GENOMIC DNA]</scope>
    <source>
        <strain evidence="2">C5S11</strain>
    </source>
</reference>
<accession>A0ABM7TDW6</accession>
<name>A0ABM7TDW6_9CLOT</name>
<dbReference type="InterPro" id="IPR024227">
    <property type="entry name" value="DUF3795"/>
</dbReference>
<organism evidence="1 2">
    <name type="scientific">Clostridium gelidum</name>
    <dbReference type="NCBI Taxonomy" id="704125"/>
    <lineage>
        <taxon>Bacteria</taxon>
        <taxon>Bacillati</taxon>
        <taxon>Bacillota</taxon>
        <taxon>Clostridia</taxon>
        <taxon>Eubacteriales</taxon>
        <taxon>Clostridiaceae</taxon>
        <taxon>Clostridium</taxon>
    </lineage>
</organism>
<evidence type="ECO:0000313" key="1">
    <source>
        <dbReference type="EMBL" id="BCZ47256.1"/>
    </source>
</evidence>
<protein>
    <recommendedName>
        <fullName evidence="3">DUF3795 domain-containing protein</fullName>
    </recommendedName>
</protein>
<sequence length="155" mass="18207">MKKKELLEKIAPCSLMCHTCSAYEQGVISVAAKQLSKYTEGICEFYEKHSPNEVERFKIFQEELTKYSAGKCSGCRDREHHGCSIKGCFILECTKERDIDYCGECAEFPCDKTQKIFEEEVYLQWLKGNREIKKWGIEGFWEKNCEKPHYKVYKE</sequence>
<dbReference type="EMBL" id="AP024849">
    <property type="protein sequence ID" value="BCZ47256.1"/>
    <property type="molecule type" value="Genomic_DNA"/>
</dbReference>
<dbReference type="Pfam" id="PF12675">
    <property type="entry name" value="DUF3795"/>
    <property type="match status" value="1"/>
</dbReference>
<dbReference type="RefSeq" id="WP_224033616.1">
    <property type="nucleotide sequence ID" value="NZ_AP024849.1"/>
</dbReference>
<dbReference type="Proteomes" id="UP000824633">
    <property type="component" value="Chromosome"/>
</dbReference>